<comment type="caution">
    <text evidence="2">The sequence shown here is derived from an EMBL/GenBank/DDBJ whole genome shotgun (WGS) entry which is preliminary data.</text>
</comment>
<dbReference type="RefSeq" id="WP_276281846.1">
    <property type="nucleotide sequence ID" value="NZ_CP119809.1"/>
</dbReference>
<feature type="transmembrane region" description="Helical" evidence="1">
    <location>
        <begin position="39"/>
        <end position="59"/>
    </location>
</feature>
<dbReference type="EMBL" id="JBHSZH010000005">
    <property type="protein sequence ID" value="MFC7080309.1"/>
    <property type="molecule type" value="Genomic_DNA"/>
</dbReference>
<gene>
    <name evidence="2" type="ORF">ACFQJ6_09470</name>
</gene>
<protein>
    <submittedName>
        <fullName evidence="2">Uncharacterized protein</fullName>
    </submittedName>
</protein>
<keyword evidence="3" id="KW-1185">Reference proteome</keyword>
<organism evidence="2 3">
    <name type="scientific">Halorussus caseinilyticus</name>
    <dbReference type="NCBI Taxonomy" id="3034025"/>
    <lineage>
        <taxon>Archaea</taxon>
        <taxon>Methanobacteriati</taxon>
        <taxon>Methanobacteriota</taxon>
        <taxon>Stenosarchaea group</taxon>
        <taxon>Halobacteria</taxon>
        <taxon>Halobacteriales</taxon>
        <taxon>Haladaptataceae</taxon>
        <taxon>Halorussus</taxon>
    </lineage>
</organism>
<evidence type="ECO:0000256" key="1">
    <source>
        <dbReference type="SAM" id="Phobius"/>
    </source>
</evidence>
<proteinExistence type="predicted"/>
<dbReference type="GeneID" id="79303074"/>
<feature type="transmembrane region" description="Helical" evidence="1">
    <location>
        <begin position="12"/>
        <end position="33"/>
    </location>
</feature>
<keyword evidence="1" id="KW-1133">Transmembrane helix</keyword>
<dbReference type="Proteomes" id="UP001596407">
    <property type="component" value="Unassembled WGS sequence"/>
</dbReference>
<keyword evidence="1" id="KW-0812">Transmembrane</keyword>
<evidence type="ECO:0000313" key="3">
    <source>
        <dbReference type="Proteomes" id="UP001596407"/>
    </source>
</evidence>
<keyword evidence="1" id="KW-0472">Membrane</keyword>
<dbReference type="AlphaFoldDB" id="A0ABD5WQF0"/>
<sequence length="68" mass="7097">MQGNWLTRNFRILKGVVAAGVLAGLAFASLSVFEHELGNVLWAISMTLAVLVAALRALFGGPQAAESA</sequence>
<evidence type="ECO:0000313" key="2">
    <source>
        <dbReference type="EMBL" id="MFC7080309.1"/>
    </source>
</evidence>
<name>A0ABD5WQF0_9EURY</name>
<accession>A0ABD5WQF0</accession>
<reference evidence="2 3" key="1">
    <citation type="journal article" date="2019" name="Int. J. Syst. Evol. Microbiol.">
        <title>The Global Catalogue of Microorganisms (GCM) 10K type strain sequencing project: providing services to taxonomists for standard genome sequencing and annotation.</title>
        <authorList>
            <consortium name="The Broad Institute Genomics Platform"/>
            <consortium name="The Broad Institute Genome Sequencing Center for Infectious Disease"/>
            <person name="Wu L."/>
            <person name="Ma J."/>
        </authorList>
    </citation>
    <scope>NUCLEOTIDE SEQUENCE [LARGE SCALE GENOMIC DNA]</scope>
    <source>
        <strain evidence="2 3">DT72</strain>
    </source>
</reference>